<reference evidence="7 8" key="2">
    <citation type="journal article" date="2009" name="BMC Microbiol.">
        <title>The genome sequence of Geobacter metallireducens: features of metabolism, physiology and regulation common and dissimilar to Geobacter sulfurreducens.</title>
        <authorList>
            <person name="Aklujkar M."/>
            <person name="Krushkal J."/>
            <person name="DiBartolo G."/>
            <person name="Lapidus A."/>
            <person name="Land M.L."/>
            <person name="Lovley D.R."/>
        </authorList>
    </citation>
    <scope>NUCLEOTIDE SEQUENCE [LARGE SCALE GENOMIC DNA]</scope>
    <source>
        <strain evidence="8">ATCC 53774 / DSM 7210 / GS-15</strain>
    </source>
</reference>
<dbReference type="InterPro" id="IPR042099">
    <property type="entry name" value="ANL_N_sf"/>
</dbReference>
<evidence type="ECO:0000256" key="4">
    <source>
        <dbReference type="SAM" id="MobiDB-lite"/>
    </source>
</evidence>
<dbReference type="GO" id="GO:0016020">
    <property type="term" value="C:membrane"/>
    <property type="evidence" value="ECO:0007669"/>
    <property type="project" value="TreeGrafter"/>
</dbReference>
<dbReference type="AlphaFoldDB" id="Q39VM1"/>
<evidence type="ECO:0000259" key="6">
    <source>
        <dbReference type="Pfam" id="PF13193"/>
    </source>
</evidence>
<dbReference type="GO" id="GO:0005524">
    <property type="term" value="F:ATP binding"/>
    <property type="evidence" value="ECO:0007669"/>
    <property type="project" value="UniProtKB-KW"/>
</dbReference>
<dbReference type="Pfam" id="PF13193">
    <property type="entry name" value="AMP-binding_C"/>
    <property type="match status" value="1"/>
</dbReference>
<feature type="domain" description="AMP-dependent synthetase/ligase" evidence="5">
    <location>
        <begin position="8"/>
        <end position="451"/>
    </location>
</feature>
<accession>Q39VM1</accession>
<dbReference type="GO" id="GO:0004467">
    <property type="term" value="F:long-chain fatty acid-CoA ligase activity"/>
    <property type="evidence" value="ECO:0007669"/>
    <property type="project" value="UniProtKB-EC"/>
</dbReference>
<evidence type="ECO:0000313" key="8">
    <source>
        <dbReference type="Proteomes" id="UP000007073"/>
    </source>
</evidence>
<dbReference type="EMBL" id="CP000148">
    <property type="protein sequence ID" value="ABB31703.1"/>
    <property type="molecule type" value="Genomic_DNA"/>
</dbReference>
<comment type="catalytic activity">
    <reaction evidence="3">
        <text>a long-chain fatty acid + ATP + CoA = a long-chain fatty acyl-CoA + AMP + diphosphate</text>
        <dbReference type="Rhea" id="RHEA:15421"/>
        <dbReference type="ChEBI" id="CHEBI:30616"/>
        <dbReference type="ChEBI" id="CHEBI:33019"/>
        <dbReference type="ChEBI" id="CHEBI:57287"/>
        <dbReference type="ChEBI" id="CHEBI:57560"/>
        <dbReference type="ChEBI" id="CHEBI:83139"/>
        <dbReference type="ChEBI" id="CHEBI:456215"/>
        <dbReference type="EC" id="6.2.1.3"/>
    </reaction>
    <physiologicalReaction direction="left-to-right" evidence="3">
        <dbReference type="Rhea" id="RHEA:15422"/>
    </physiologicalReaction>
</comment>
<keyword evidence="8" id="KW-1185">Reference proteome</keyword>
<dbReference type="Proteomes" id="UP000007073">
    <property type="component" value="Chromosome"/>
</dbReference>
<reference evidence="7 8" key="1">
    <citation type="submission" date="2005-10" db="EMBL/GenBank/DDBJ databases">
        <title>Complete sequence of Geobacter metallireducens GS-15.</title>
        <authorList>
            <consortium name="US DOE Joint Genome Institute"/>
            <person name="Copeland A."/>
            <person name="Lucas S."/>
            <person name="Lapidus A."/>
            <person name="Barry K."/>
            <person name="Detter J.C."/>
            <person name="Glavina T."/>
            <person name="Hammon N."/>
            <person name="Israni S."/>
            <person name="Pitluck S."/>
            <person name="Di Bartolo G."/>
            <person name="Chain P."/>
            <person name="Schmutz J."/>
            <person name="Larimer F."/>
            <person name="Land M."/>
            <person name="Kyrpides N."/>
            <person name="Ivanova N."/>
            <person name="Richardson P."/>
        </authorList>
    </citation>
    <scope>NUCLEOTIDE SEQUENCE [LARGE SCALE GENOMIC DNA]</scope>
    <source>
        <strain evidence="8">ATCC 53774 / DSM 7210 / GS-15</strain>
    </source>
</reference>
<dbReference type="PANTHER" id="PTHR43272">
    <property type="entry name" value="LONG-CHAIN-FATTY-ACID--COA LIGASE"/>
    <property type="match status" value="1"/>
</dbReference>
<dbReference type="RefSeq" id="WP_004511600.1">
    <property type="nucleotide sequence ID" value="NC_007517.1"/>
</dbReference>
<sequence>MQTIVDLLEESCRRFPDKTALRCKNGGRWQDVSYRDFRIASDRIATGLVNSGFRAGDHAALLAPSSPRWMMVYLGILKAGGVVVPVDKELKSLELRHILSDSGARVLFTERSSLETVLAMGEDVPALDLIVTLDGGNGNRGGDEDETSGEQPDDSLQLHHEKSPMMGTLARQFNELLDAEASGDASGQGAGLTGSAGAGIAADQVKILPYEKLRGTTAISPKGPSPLDTAIILYTSGTTGRSKGAMLSHANITSNILATSAHFNLDERVHTLSFLPINHVFEQVCGILLPLSLGGTVSFVESLKKLGDNLAEVKPTFLLGVPAVYRMILDRITRNIESKILSRLLYSFSLTRPLIKAKIRKTLGKGTIFVSGGAALDPDVAAGLVRLGVTICQGYGITETSPVISAECPGAMRLGTAGRVLAGVEVRITDPNDEMVGEILVKGPNVMQGYYRDDPATAEVLVDGWYRTGDLGFLDGDGFLSIRGRVKNLIVTANGRNVYPEEVENEILKSPYIAEVVVHGRRVGAVAEEIHAMVYPDGDALDDYRRSQGKNSLSGEEVAALVRAEVQAACEKLAPYKRVKRITIRTDEFPKTTTRKIKRFAVQAA</sequence>
<dbReference type="HOGENOM" id="CLU_000022_45_5_7"/>
<name>Q39VM1_GEOMG</name>
<keyword evidence="1" id="KW-0547">Nucleotide-binding</keyword>
<dbReference type="Pfam" id="PF00501">
    <property type="entry name" value="AMP-binding"/>
    <property type="match status" value="1"/>
</dbReference>
<dbReference type="InterPro" id="IPR025110">
    <property type="entry name" value="AMP-bd_C"/>
</dbReference>
<dbReference type="Gene3D" id="3.40.50.12780">
    <property type="entry name" value="N-terminal domain of ligase-like"/>
    <property type="match status" value="1"/>
</dbReference>
<dbReference type="Gene3D" id="3.30.300.30">
    <property type="match status" value="1"/>
</dbReference>
<dbReference type="eggNOG" id="COG1022">
    <property type="taxonomic scope" value="Bacteria"/>
</dbReference>
<evidence type="ECO:0000256" key="1">
    <source>
        <dbReference type="ARBA" id="ARBA00022741"/>
    </source>
</evidence>
<feature type="domain" description="AMP-binding enzyme C-terminal" evidence="6">
    <location>
        <begin position="502"/>
        <end position="596"/>
    </location>
</feature>
<dbReference type="PANTHER" id="PTHR43272:SF33">
    <property type="entry name" value="AMP-BINDING DOMAIN-CONTAINING PROTEIN-RELATED"/>
    <property type="match status" value="1"/>
</dbReference>
<evidence type="ECO:0000313" key="7">
    <source>
        <dbReference type="EMBL" id="ABB31703.1"/>
    </source>
</evidence>
<feature type="region of interest" description="Disordered" evidence="4">
    <location>
        <begin position="135"/>
        <end position="158"/>
    </location>
</feature>
<dbReference type="PROSITE" id="PS00455">
    <property type="entry name" value="AMP_BINDING"/>
    <property type="match status" value="1"/>
</dbReference>
<keyword evidence="2" id="KW-0067">ATP-binding</keyword>
<gene>
    <name evidence="7" type="ordered locus">Gmet_1469</name>
</gene>
<feature type="compositionally biased region" description="Acidic residues" evidence="4">
    <location>
        <begin position="143"/>
        <end position="153"/>
    </location>
</feature>
<dbReference type="STRING" id="269799.Gmet_1469"/>
<proteinExistence type="predicted"/>
<evidence type="ECO:0000256" key="3">
    <source>
        <dbReference type="ARBA" id="ARBA00024484"/>
    </source>
</evidence>
<dbReference type="InterPro" id="IPR045851">
    <property type="entry name" value="AMP-bd_C_sf"/>
</dbReference>
<dbReference type="InterPro" id="IPR020845">
    <property type="entry name" value="AMP-binding_CS"/>
</dbReference>
<dbReference type="KEGG" id="gme:Gmet_1469"/>
<evidence type="ECO:0000256" key="2">
    <source>
        <dbReference type="ARBA" id="ARBA00022840"/>
    </source>
</evidence>
<dbReference type="InterPro" id="IPR000873">
    <property type="entry name" value="AMP-dep_synth/lig_dom"/>
</dbReference>
<organism evidence="7 8">
    <name type="scientific">Geobacter metallireducens (strain ATCC 53774 / DSM 7210 / GS-15)</name>
    <dbReference type="NCBI Taxonomy" id="269799"/>
    <lineage>
        <taxon>Bacteria</taxon>
        <taxon>Pseudomonadati</taxon>
        <taxon>Thermodesulfobacteriota</taxon>
        <taxon>Desulfuromonadia</taxon>
        <taxon>Geobacterales</taxon>
        <taxon>Geobacteraceae</taxon>
        <taxon>Geobacter</taxon>
    </lineage>
</organism>
<protein>
    <submittedName>
        <fullName evidence="7">Acyl-CoA synthetase, AMP-forming</fullName>
    </submittedName>
</protein>
<dbReference type="SUPFAM" id="SSF56801">
    <property type="entry name" value="Acetyl-CoA synthetase-like"/>
    <property type="match status" value="1"/>
</dbReference>
<evidence type="ECO:0000259" key="5">
    <source>
        <dbReference type="Pfam" id="PF00501"/>
    </source>
</evidence>